<evidence type="ECO:0000313" key="2">
    <source>
        <dbReference type="Proteomes" id="UP000233551"/>
    </source>
</evidence>
<proteinExistence type="predicted"/>
<dbReference type="AlphaFoldDB" id="A0A2I0KLV9"/>
<dbReference type="GeneID" id="116208182"/>
<organism evidence="1 2">
    <name type="scientific">Punica granatum</name>
    <name type="common">Pomegranate</name>
    <dbReference type="NCBI Taxonomy" id="22663"/>
    <lineage>
        <taxon>Eukaryota</taxon>
        <taxon>Viridiplantae</taxon>
        <taxon>Streptophyta</taxon>
        <taxon>Embryophyta</taxon>
        <taxon>Tracheophyta</taxon>
        <taxon>Spermatophyta</taxon>
        <taxon>Magnoliopsida</taxon>
        <taxon>eudicotyledons</taxon>
        <taxon>Gunneridae</taxon>
        <taxon>Pentapetalae</taxon>
        <taxon>rosids</taxon>
        <taxon>malvids</taxon>
        <taxon>Myrtales</taxon>
        <taxon>Lythraceae</taxon>
        <taxon>Punica</taxon>
    </lineage>
</organism>
<dbReference type="Pfam" id="PF08590">
    <property type="entry name" value="DUF1771"/>
    <property type="match status" value="1"/>
</dbReference>
<dbReference type="PANTHER" id="PTHR47872:SF3">
    <property type="entry name" value="NUCLEAR RNA EXPORT FACTOR SDE5 ISOFORM X1"/>
    <property type="match status" value="1"/>
</dbReference>
<dbReference type="SMART" id="SM01162">
    <property type="entry name" value="DUF1771"/>
    <property type="match status" value="1"/>
</dbReference>
<dbReference type="InterPro" id="IPR013899">
    <property type="entry name" value="DUF1771"/>
</dbReference>
<evidence type="ECO:0000313" key="1">
    <source>
        <dbReference type="EMBL" id="PKI69320.1"/>
    </source>
</evidence>
<comment type="caution">
    <text evidence="1">The sequence shown here is derived from an EMBL/GenBank/DDBJ whole genome shotgun (WGS) entry which is preliminary data.</text>
</comment>
<dbReference type="Gene3D" id="3.30.1370.110">
    <property type="match status" value="1"/>
</dbReference>
<dbReference type="OrthoDB" id="1928104at2759"/>
<dbReference type="InterPro" id="IPR036063">
    <property type="entry name" value="Smr_dom_sf"/>
</dbReference>
<dbReference type="STRING" id="22663.A0A2I0KLV9"/>
<name>A0A2I0KLV9_PUNGR</name>
<reference evidence="1 2" key="1">
    <citation type="submission" date="2017-11" db="EMBL/GenBank/DDBJ databases">
        <title>De-novo sequencing of pomegranate (Punica granatum L.) genome.</title>
        <authorList>
            <person name="Akparov Z."/>
            <person name="Amiraslanov A."/>
            <person name="Hajiyeva S."/>
            <person name="Abbasov M."/>
            <person name="Kaur K."/>
            <person name="Hamwieh A."/>
            <person name="Solovyev V."/>
            <person name="Salamov A."/>
            <person name="Braich B."/>
            <person name="Kosarev P."/>
            <person name="Mahmoud A."/>
            <person name="Hajiyev E."/>
            <person name="Babayeva S."/>
            <person name="Izzatullayeva V."/>
            <person name="Mammadov A."/>
            <person name="Mammadov A."/>
            <person name="Sharifova S."/>
            <person name="Ojaghi J."/>
            <person name="Eynullazada K."/>
            <person name="Bayramov B."/>
            <person name="Abdulazimova A."/>
            <person name="Shahmuradov I."/>
        </authorList>
    </citation>
    <scope>NUCLEOTIDE SEQUENCE [LARGE SCALE GENOMIC DNA]</scope>
    <source>
        <strain evidence="2">cv. AG2017</strain>
        <tissue evidence="1">Leaf</tissue>
    </source>
</reference>
<dbReference type="Proteomes" id="UP000233551">
    <property type="component" value="Unassembled WGS sequence"/>
</dbReference>
<dbReference type="PANTHER" id="PTHR47872">
    <property type="entry name" value="NUCLEAR RNA EXPORT FACTOR SDE5-RELATED"/>
    <property type="match status" value="1"/>
</dbReference>
<accession>A0A2I0KLV9</accession>
<sequence length="497" mass="54726">MEEAGLAISENGNEEKALKGLIDTSGAMLSHEAIASANGESVKGADADAPALSNMPGGASSTDPDANCMGGNADKSDDLSSQSSFPDMSQKPTRANGNSNPSKLKHAPVAIGTVSTFLGKDYVRSQPSSRRLPESTKPLKLDPEVLPMSALWVDEDKVQTKADQLHKEMEDFLFKMLGEGFQLDRDLIGDVLGKCGYDMQKSMEKLFKYSASSLDKGTRQELSLKNKDLHSRAGGFPQQKKIQQTGSQRLREVHTKQDRHNLQKEVLAALFTSGRHEEETSSPAVEKSAACSTVVRSTGNLVEYPEKSTVVDESTVANSKQDNNDDDAADEEDSYQALRKAVQEHRNTMKDYYTAATEAFQTGNQVRAYKLLEKGLFFQQKARLADEKSAEKIFETGNSKDEDTEDSMTLNLHEYDPREATRLLKQHLSSLASNPAFKYLKVIIETADEDSSKGARGRRIMKLLERESLEWTEGGTAGTILIPLENINRQSLSFVKK</sequence>
<gene>
    <name evidence="1" type="ORF">CRG98_010321</name>
</gene>
<protein>
    <submittedName>
        <fullName evidence="1">Uncharacterized protein</fullName>
    </submittedName>
</protein>
<keyword evidence="2" id="KW-1185">Reference proteome</keyword>
<dbReference type="EMBL" id="PGOL01000513">
    <property type="protein sequence ID" value="PKI69320.1"/>
    <property type="molecule type" value="Genomic_DNA"/>
</dbReference>